<dbReference type="OrthoDB" id="9132715at2"/>
<proteinExistence type="inferred from homology"/>
<dbReference type="InterPro" id="IPR003761">
    <property type="entry name" value="Exonuc_VII_S"/>
</dbReference>
<dbReference type="GO" id="GO:0006308">
    <property type="term" value="P:DNA catabolic process"/>
    <property type="evidence" value="ECO:0007669"/>
    <property type="project" value="UniProtKB-UniRule"/>
</dbReference>
<reference evidence="7 8" key="1">
    <citation type="submission" date="2011-11" db="EMBL/GenBank/DDBJ databases">
        <title>Improved High-Quality Draft sequence of Beggiatoa alba B18lD.</title>
        <authorList>
            <consortium name="US DOE Joint Genome Institute"/>
            <person name="Lucas S."/>
            <person name="Han J."/>
            <person name="Lapidus A."/>
            <person name="Cheng J.-F."/>
            <person name="Goodwin L."/>
            <person name="Pitluck S."/>
            <person name="Peters L."/>
            <person name="Mikhailova N."/>
            <person name="Held B."/>
            <person name="Detter J.C."/>
            <person name="Han C."/>
            <person name="Tapia R."/>
            <person name="Land M."/>
            <person name="Hauser L."/>
            <person name="Kyrpides N."/>
            <person name="Ivanova N."/>
            <person name="Pagani I."/>
            <person name="Samuel K."/>
            <person name="Teske A."/>
            <person name="Mueller J."/>
            <person name="Woyke T."/>
        </authorList>
    </citation>
    <scope>NUCLEOTIDE SEQUENCE [LARGE SCALE GENOMIC DNA]</scope>
    <source>
        <strain evidence="7 8">B18LD</strain>
    </source>
</reference>
<evidence type="ECO:0000256" key="6">
    <source>
        <dbReference type="NCBIfam" id="TIGR01280"/>
    </source>
</evidence>
<keyword evidence="8" id="KW-1185">Reference proteome</keyword>
<dbReference type="SUPFAM" id="SSF116842">
    <property type="entry name" value="XseB-like"/>
    <property type="match status" value="1"/>
</dbReference>
<evidence type="ECO:0000256" key="4">
    <source>
        <dbReference type="ARBA" id="ARBA00022801"/>
    </source>
</evidence>
<protein>
    <recommendedName>
        <fullName evidence="6">Exodeoxyribonuclease VII small subunit</fullName>
        <ecNumber evidence="6">3.1.11.6</ecNumber>
    </recommendedName>
</protein>
<evidence type="ECO:0000313" key="8">
    <source>
        <dbReference type="Proteomes" id="UP000005744"/>
    </source>
</evidence>
<dbReference type="STRING" id="395493.BegalDRAFT_3208"/>
<organism evidence="7 8">
    <name type="scientific">Beggiatoa alba B18LD</name>
    <dbReference type="NCBI Taxonomy" id="395493"/>
    <lineage>
        <taxon>Bacteria</taxon>
        <taxon>Pseudomonadati</taxon>
        <taxon>Pseudomonadota</taxon>
        <taxon>Gammaproteobacteria</taxon>
        <taxon>Thiotrichales</taxon>
        <taxon>Thiotrichaceae</taxon>
        <taxon>Beggiatoa</taxon>
    </lineage>
</organism>
<evidence type="ECO:0000256" key="2">
    <source>
        <dbReference type="ARBA" id="ARBA00022490"/>
    </source>
</evidence>
<evidence type="ECO:0000256" key="5">
    <source>
        <dbReference type="ARBA" id="ARBA00022839"/>
    </source>
</evidence>
<sequence>MATRKTANTNSYKTNYDKLKTIADTMRETENIDIDQLIPLVEEASKAYKVCQERIEAVEKVLKGVE</sequence>
<dbReference type="GO" id="GO:0009318">
    <property type="term" value="C:exodeoxyribonuclease VII complex"/>
    <property type="evidence" value="ECO:0007669"/>
    <property type="project" value="UniProtKB-UniRule"/>
</dbReference>
<keyword evidence="5 7" id="KW-0269">Exonuclease</keyword>
<dbReference type="InterPro" id="IPR037004">
    <property type="entry name" value="Exonuc_VII_ssu_sf"/>
</dbReference>
<dbReference type="HOGENOM" id="CLU_188253_1_0_6"/>
<dbReference type="Gene3D" id="1.10.287.1040">
    <property type="entry name" value="Exonuclease VII, small subunit"/>
    <property type="match status" value="1"/>
</dbReference>
<keyword evidence="3" id="KW-0540">Nuclease</keyword>
<dbReference type="eggNOG" id="ENOG5031B0K">
    <property type="taxonomic scope" value="Bacteria"/>
</dbReference>
<gene>
    <name evidence="7" type="ORF">BegalDRAFT_3208</name>
</gene>
<evidence type="ECO:0000256" key="3">
    <source>
        <dbReference type="ARBA" id="ARBA00022722"/>
    </source>
</evidence>
<name>I3CK86_9GAMM</name>
<dbReference type="GO" id="GO:0008855">
    <property type="term" value="F:exodeoxyribonuclease VII activity"/>
    <property type="evidence" value="ECO:0007669"/>
    <property type="project" value="UniProtKB-UniRule"/>
</dbReference>
<dbReference type="RefSeq" id="WP_002691732.1">
    <property type="nucleotide sequence ID" value="NZ_JH600070.1"/>
</dbReference>
<dbReference type="NCBIfam" id="NF045605">
    <property type="entry name" value="xseB_Acin_var"/>
    <property type="match status" value="1"/>
</dbReference>
<keyword evidence="4" id="KW-0378">Hydrolase</keyword>
<dbReference type="Proteomes" id="UP000005744">
    <property type="component" value="Unassembled WGS sequence"/>
</dbReference>
<dbReference type="EMBL" id="JH600070">
    <property type="protein sequence ID" value="EIJ44029.1"/>
    <property type="molecule type" value="Genomic_DNA"/>
</dbReference>
<dbReference type="EC" id="3.1.11.6" evidence="6"/>
<dbReference type="AlphaFoldDB" id="I3CK86"/>
<dbReference type="NCBIfam" id="TIGR01280">
    <property type="entry name" value="xseB"/>
    <property type="match status" value="1"/>
</dbReference>
<comment type="similarity">
    <text evidence="1">Belongs to the XseB family.</text>
</comment>
<evidence type="ECO:0000313" key="7">
    <source>
        <dbReference type="EMBL" id="EIJ44029.1"/>
    </source>
</evidence>
<evidence type="ECO:0000256" key="1">
    <source>
        <dbReference type="ARBA" id="ARBA00009998"/>
    </source>
</evidence>
<keyword evidence="2" id="KW-0963">Cytoplasm</keyword>
<dbReference type="Pfam" id="PF02609">
    <property type="entry name" value="Exonuc_VII_S"/>
    <property type="match status" value="1"/>
</dbReference>
<accession>I3CK86</accession>